<proteinExistence type="predicted"/>
<dbReference type="AlphaFoldDB" id="I7FWN5"/>
<reference evidence="1 2" key="1">
    <citation type="journal article" date="2007" name="Genome Biol.">
        <title>Interrupted coding sequences in Mycobacterium smegmatis: authentic mutations or sequencing errors?</title>
        <authorList>
            <person name="Deshayes C."/>
            <person name="Perrodou E."/>
            <person name="Gallien S."/>
            <person name="Euphrasie D."/>
            <person name="Schaeffer C."/>
            <person name="Van-Dorsselaer A."/>
            <person name="Poch O."/>
            <person name="Lecompte O."/>
            <person name="Reyrat J.M."/>
        </authorList>
    </citation>
    <scope>NUCLEOTIDE SEQUENCE [LARGE SCALE GENOMIC DNA]</scope>
    <source>
        <strain evidence="2">ATCC 700084 / mc(2)155</strain>
    </source>
</reference>
<dbReference type="EMBL" id="CP001663">
    <property type="protein sequence ID" value="AFP37062.1"/>
    <property type="molecule type" value="Genomic_DNA"/>
</dbReference>
<dbReference type="Proteomes" id="UP000006158">
    <property type="component" value="Chromosome"/>
</dbReference>
<protein>
    <submittedName>
        <fullName evidence="1">Uncharacterized protein</fullName>
    </submittedName>
</protein>
<reference evidence="1 2" key="2">
    <citation type="journal article" date="2009" name="Genome Res.">
        <title>Ortho-proteogenomics: multiple proteomes investigation through orthology and a new MS-based protocol.</title>
        <authorList>
            <person name="Gallien S."/>
            <person name="Perrodou E."/>
            <person name="Carapito C."/>
            <person name="Deshayes C."/>
            <person name="Reyrat J.M."/>
            <person name="Van Dorsselaer A."/>
            <person name="Poch O."/>
            <person name="Schaeffer C."/>
            <person name="Lecompte O."/>
        </authorList>
    </citation>
    <scope>NUCLEOTIDE SEQUENCE [LARGE SCALE GENOMIC DNA]</scope>
    <source>
        <strain evidence="2">ATCC 700084 / mc(2)155</strain>
    </source>
</reference>
<evidence type="ECO:0000313" key="2">
    <source>
        <dbReference type="Proteomes" id="UP000006158"/>
    </source>
</evidence>
<sequence length="144" mass="15620">MPVSPCVRWAAIVMAAVVPACTSPERQPEMQESPERAVHRHIAAAKTGDVATLRSGACGRLASVIRPRSDAEIRDEFIALYEVGPDVLSVDSEEDGPQRIVTGYYSEVADLDISFIVEDHGGWKVCEIRRGNGVFGPLPGPFED</sequence>
<gene>
    <name evidence="1" type="ordered locus">MSMEI_0581</name>
</gene>
<dbReference type="PATRIC" id="fig|246196.56.peg.595"/>
<organism evidence="1 2">
    <name type="scientific">Mycolicibacterium smegmatis (strain ATCC 700084 / mc(2)155)</name>
    <name type="common">Mycobacterium smegmatis</name>
    <dbReference type="NCBI Taxonomy" id="246196"/>
    <lineage>
        <taxon>Bacteria</taxon>
        <taxon>Bacillati</taxon>
        <taxon>Actinomycetota</taxon>
        <taxon>Actinomycetes</taxon>
        <taxon>Mycobacteriales</taxon>
        <taxon>Mycobacteriaceae</taxon>
        <taxon>Mycolicibacterium</taxon>
    </lineage>
</organism>
<evidence type="ECO:0000313" key="1">
    <source>
        <dbReference type="EMBL" id="AFP37062.1"/>
    </source>
</evidence>
<accession>I7FWN5</accession>
<name>I7FWN5_MYCS2</name>
<dbReference type="KEGG" id="msg:MSMEI_0581"/>